<dbReference type="PANTHER" id="PTHR33285:SF55">
    <property type="entry name" value="PHYTOSULFOKINES 3"/>
    <property type="match status" value="1"/>
</dbReference>
<dbReference type="GO" id="GO:0008283">
    <property type="term" value="P:cell population proliferation"/>
    <property type="evidence" value="ECO:0007669"/>
    <property type="project" value="UniProtKB-UniRule"/>
</dbReference>
<accession>A0AA38YHB5</accession>
<keyword evidence="12" id="KW-1185">Reference proteome</keyword>
<comment type="PTM">
    <text evidence="9">Sulfation is important for activity and for the binding to a putative membrane receptor.</text>
</comment>
<proteinExistence type="inferred from homology"/>
<evidence type="ECO:0000256" key="2">
    <source>
        <dbReference type="ARBA" id="ARBA00010781"/>
    </source>
</evidence>
<evidence type="ECO:0000256" key="6">
    <source>
        <dbReference type="ARBA" id="ARBA00022729"/>
    </source>
</evidence>
<evidence type="ECO:0000256" key="3">
    <source>
        <dbReference type="ARBA" id="ARBA00022473"/>
    </source>
</evidence>
<organism evidence="11 12">
    <name type="scientific">Vitis rotundifolia</name>
    <name type="common">Muscadine grape</name>
    <dbReference type="NCBI Taxonomy" id="103349"/>
    <lineage>
        <taxon>Eukaryota</taxon>
        <taxon>Viridiplantae</taxon>
        <taxon>Streptophyta</taxon>
        <taxon>Embryophyta</taxon>
        <taxon>Tracheophyta</taxon>
        <taxon>Spermatophyta</taxon>
        <taxon>Magnoliopsida</taxon>
        <taxon>eudicotyledons</taxon>
        <taxon>Gunneridae</taxon>
        <taxon>Pentapetalae</taxon>
        <taxon>rosids</taxon>
        <taxon>Vitales</taxon>
        <taxon>Vitaceae</taxon>
        <taxon>Viteae</taxon>
        <taxon>Vitis</taxon>
    </lineage>
</organism>
<dbReference type="GO" id="GO:0030154">
    <property type="term" value="P:cell differentiation"/>
    <property type="evidence" value="ECO:0007669"/>
    <property type="project" value="UniProtKB-UniRule"/>
</dbReference>
<keyword evidence="6 9" id="KW-0732">Signal</keyword>
<evidence type="ECO:0000256" key="9">
    <source>
        <dbReference type="RuleBase" id="RU368031"/>
    </source>
</evidence>
<gene>
    <name evidence="11" type="ORF">PVL29_026774</name>
</gene>
<dbReference type="PANTHER" id="PTHR33285">
    <property type="entry name" value="PHYTOSULFOKINES 3"/>
    <property type="match status" value="1"/>
</dbReference>
<name>A0AA38YHB5_VITRO</name>
<comment type="subcellular location">
    <subcellularLocation>
        <location evidence="1 9">Secreted</location>
    </subcellularLocation>
</comment>
<keyword evidence="3 9" id="KW-0217">Developmental protein</keyword>
<dbReference type="AlphaFoldDB" id="A0AA38YHB5"/>
<dbReference type="InterPro" id="IPR009438">
    <property type="entry name" value="Phytosulfokine"/>
</dbReference>
<dbReference type="Proteomes" id="UP001168098">
    <property type="component" value="Unassembled WGS sequence"/>
</dbReference>
<sequence length="82" mass="9058">MSPKVATFFILALFLCSTLTYAARPQPASPHDFPGQTQHGGVEAERAEAVDENCEGVGEDECLMRRTLAAHTDYIYTQKEKP</sequence>
<feature type="chain" id="PRO_5041487515" description="Phytosulfokine" evidence="9">
    <location>
        <begin position="23"/>
        <end position="82"/>
    </location>
</feature>
<dbReference type="EMBL" id="JARBHA010000020">
    <property type="protein sequence ID" value="KAJ9670443.1"/>
    <property type="molecule type" value="Genomic_DNA"/>
</dbReference>
<keyword evidence="5 9" id="KW-0765">Sulfation</keyword>
<feature type="signal peptide" evidence="9">
    <location>
        <begin position="1"/>
        <end position="22"/>
    </location>
</feature>
<feature type="region of interest" description="Disordered" evidence="10">
    <location>
        <begin position="26"/>
        <end position="49"/>
    </location>
</feature>
<reference evidence="11 12" key="1">
    <citation type="journal article" date="2023" name="BMC Biotechnol.">
        <title>Vitis rotundifolia cv Carlos genome sequencing.</title>
        <authorList>
            <person name="Huff M."/>
            <person name="Hulse-Kemp A."/>
            <person name="Scheffler B."/>
            <person name="Youngblood R."/>
            <person name="Simpson S."/>
            <person name="Babiker E."/>
            <person name="Staton M."/>
        </authorList>
    </citation>
    <scope>NUCLEOTIDE SEQUENCE [LARGE SCALE GENOMIC DNA]</scope>
    <source>
        <tissue evidence="11">Leaf</tissue>
    </source>
</reference>
<protein>
    <recommendedName>
        <fullName evidence="9">Phytosulfokine</fullName>
    </recommendedName>
    <component>
        <recommendedName>
            <fullName evidence="9">Phytosulfokine-alpha</fullName>
            <shortName evidence="9">PSK-alpha</shortName>
            <shortName evidence="9">Phytosulfokine-a</shortName>
        </recommendedName>
    </component>
    <component>
        <recommendedName>
            <fullName evidence="9">Phytosulfokine-beta</fullName>
            <shortName evidence="9">PSK-beta</shortName>
            <shortName evidence="9">Phytosulfokine-b</shortName>
        </recommendedName>
    </component>
</protein>
<comment type="PTM">
    <text evidence="9">PSK-alpha is produced by endopeptidase digestion. PSK-beta is produced from PSK-alpha by exopeptidase digestion.</text>
</comment>
<evidence type="ECO:0000256" key="7">
    <source>
        <dbReference type="ARBA" id="ARBA00022782"/>
    </source>
</evidence>
<comment type="similarity">
    <text evidence="2 9">Belongs to the phytosulfokine family.</text>
</comment>
<dbReference type="GO" id="GO:0005576">
    <property type="term" value="C:extracellular region"/>
    <property type="evidence" value="ECO:0007669"/>
    <property type="project" value="UniProtKB-SubCell"/>
</dbReference>
<evidence type="ECO:0000256" key="10">
    <source>
        <dbReference type="SAM" id="MobiDB-lite"/>
    </source>
</evidence>
<evidence type="ECO:0000256" key="5">
    <source>
        <dbReference type="ARBA" id="ARBA00022641"/>
    </source>
</evidence>
<dbReference type="GO" id="GO:0008083">
    <property type="term" value="F:growth factor activity"/>
    <property type="evidence" value="ECO:0007669"/>
    <property type="project" value="UniProtKB-UniRule"/>
</dbReference>
<comment type="function">
    <text evidence="9">Promotes plant cell differentiation, organogenesis and somatic embryogenesis as well as cell proliferation.</text>
</comment>
<evidence type="ECO:0000256" key="1">
    <source>
        <dbReference type="ARBA" id="ARBA00004613"/>
    </source>
</evidence>
<evidence type="ECO:0000313" key="12">
    <source>
        <dbReference type="Proteomes" id="UP001168098"/>
    </source>
</evidence>
<dbReference type="Pfam" id="PF06404">
    <property type="entry name" value="PSK"/>
    <property type="match status" value="1"/>
</dbReference>
<comment type="caution">
    <text evidence="11">The sequence shown here is derived from an EMBL/GenBank/DDBJ whole genome shotgun (WGS) entry which is preliminary data.</text>
</comment>
<evidence type="ECO:0000256" key="4">
    <source>
        <dbReference type="ARBA" id="ARBA00022525"/>
    </source>
</evidence>
<keyword evidence="7 9" id="KW-0221">Differentiation</keyword>
<evidence type="ECO:0000256" key="8">
    <source>
        <dbReference type="ARBA" id="ARBA00023030"/>
    </source>
</evidence>
<keyword evidence="8 9" id="KW-0339">Growth factor</keyword>
<evidence type="ECO:0000313" key="11">
    <source>
        <dbReference type="EMBL" id="KAJ9670443.1"/>
    </source>
</evidence>
<keyword evidence="4 9" id="KW-0964">Secreted</keyword>